<keyword evidence="2" id="KW-1185">Reference proteome</keyword>
<accession>E6TR33</accession>
<sequence length="94" mass="11188">MADPKVESQLQITTSAKVLEQAMHHFDKGQFGKGKDMLQQQALHMREVAMSIDSSELLTESEELFQQLDNFKYSKRKRKELNQQKYRQMKRRKK</sequence>
<organism evidence="1 2">
    <name type="scientific">Evansella cellulosilytica (strain ATCC 21833 / DSM 2522 / FERM P-1141 / JCM 9156 / N-4)</name>
    <name type="common">Bacillus cellulosilyticus</name>
    <dbReference type="NCBI Taxonomy" id="649639"/>
    <lineage>
        <taxon>Bacteria</taxon>
        <taxon>Bacillati</taxon>
        <taxon>Bacillota</taxon>
        <taxon>Bacilli</taxon>
        <taxon>Bacillales</taxon>
        <taxon>Bacillaceae</taxon>
        <taxon>Evansella</taxon>
    </lineage>
</organism>
<dbReference type="Proteomes" id="UP000001401">
    <property type="component" value="Chromosome"/>
</dbReference>
<dbReference type="HOGENOM" id="CLU_2380181_0_0_9"/>
<dbReference type="STRING" id="649639.Bcell_1141"/>
<dbReference type="AlphaFoldDB" id="E6TR33"/>
<dbReference type="KEGG" id="bco:Bcell_1141"/>
<protein>
    <submittedName>
        <fullName evidence="1">Uncharacterized protein</fullName>
    </submittedName>
</protein>
<proteinExistence type="predicted"/>
<dbReference type="RefSeq" id="WP_013487750.1">
    <property type="nucleotide sequence ID" value="NC_014829.1"/>
</dbReference>
<evidence type="ECO:0000313" key="1">
    <source>
        <dbReference type="EMBL" id="ADU29409.1"/>
    </source>
</evidence>
<reference evidence="1 2" key="1">
    <citation type="submission" date="2010-12" db="EMBL/GenBank/DDBJ databases">
        <title>Complete sequence of Bacillus cellulosilyticus DSM 2522.</title>
        <authorList>
            <consortium name="US DOE Joint Genome Institute"/>
            <person name="Lucas S."/>
            <person name="Copeland A."/>
            <person name="Lapidus A."/>
            <person name="Cheng J.-F."/>
            <person name="Bruce D."/>
            <person name="Goodwin L."/>
            <person name="Pitluck S."/>
            <person name="Chertkov O."/>
            <person name="Detter J.C."/>
            <person name="Han C."/>
            <person name="Tapia R."/>
            <person name="Land M."/>
            <person name="Hauser L."/>
            <person name="Jeffries C."/>
            <person name="Kyrpides N."/>
            <person name="Ivanova N."/>
            <person name="Mikhailova N."/>
            <person name="Brumm P."/>
            <person name="Mead D."/>
            <person name="Woyke T."/>
        </authorList>
    </citation>
    <scope>NUCLEOTIDE SEQUENCE [LARGE SCALE GENOMIC DNA]</scope>
    <source>
        <strain evidence="2">ATCC 21833 / DSM 2522 / FERM P-1141 / JCM 9156 / N-4</strain>
    </source>
</reference>
<gene>
    <name evidence="1" type="ordered locus">Bcell_1141</name>
</gene>
<name>E6TR33_EVAC2</name>
<evidence type="ECO:0000313" key="2">
    <source>
        <dbReference type="Proteomes" id="UP000001401"/>
    </source>
</evidence>
<dbReference type="EMBL" id="CP002394">
    <property type="protein sequence ID" value="ADU29409.1"/>
    <property type="molecule type" value="Genomic_DNA"/>
</dbReference>